<dbReference type="PROSITE" id="PS50968">
    <property type="entry name" value="BIOTINYL_LIPOYL"/>
    <property type="match status" value="1"/>
</dbReference>
<name>A0A7V3E6S1_9BACT</name>
<evidence type="ECO:0000313" key="3">
    <source>
        <dbReference type="EMBL" id="HFI91325.1"/>
    </source>
</evidence>
<organism evidence="3">
    <name type="scientific">Ignavibacterium album</name>
    <dbReference type="NCBI Taxonomy" id="591197"/>
    <lineage>
        <taxon>Bacteria</taxon>
        <taxon>Pseudomonadati</taxon>
        <taxon>Ignavibacteriota</taxon>
        <taxon>Ignavibacteria</taxon>
        <taxon>Ignavibacteriales</taxon>
        <taxon>Ignavibacteriaceae</taxon>
        <taxon>Ignavibacterium</taxon>
    </lineage>
</organism>
<dbReference type="InterPro" id="IPR000089">
    <property type="entry name" value="Biotin_lipoyl"/>
</dbReference>
<dbReference type="PANTHER" id="PTHR45266:SF3">
    <property type="entry name" value="OXALOACETATE DECARBOXYLASE ALPHA CHAIN"/>
    <property type="match status" value="1"/>
</dbReference>
<feature type="domain" description="Lipoyl-binding" evidence="2">
    <location>
        <begin position="91"/>
        <end position="167"/>
    </location>
</feature>
<dbReference type="Pfam" id="PF00364">
    <property type="entry name" value="Biotin_lipoyl"/>
    <property type="match status" value="1"/>
</dbReference>
<sequence length="167" mass="18753">MNDFVSRIDDKKYSIRFIDDSSLSLNDIDYEFSIKKISASDFIVILNNKSYLCSIIENKNSAFEIVVNGKLLKVHSHSLIADKAEELLKSQAQVHSAAMVVKAPMPGLILRIKKNNGDFVERGETVLILEAMKMENEIRAPVSGNINFNSISEGTSVEKNTKLFEIR</sequence>
<dbReference type="PROSITE" id="PS00188">
    <property type="entry name" value="BIOTIN"/>
    <property type="match status" value="1"/>
</dbReference>
<dbReference type="InterPro" id="IPR050709">
    <property type="entry name" value="Biotin_Carboxyl_Carrier/Decarb"/>
</dbReference>
<reference evidence="3" key="1">
    <citation type="journal article" date="2020" name="mSystems">
        <title>Genome- and Community-Level Interaction Insights into Carbon Utilization and Element Cycling Functions of Hydrothermarchaeota in Hydrothermal Sediment.</title>
        <authorList>
            <person name="Zhou Z."/>
            <person name="Liu Y."/>
            <person name="Xu W."/>
            <person name="Pan J."/>
            <person name="Luo Z.H."/>
            <person name="Li M."/>
        </authorList>
    </citation>
    <scope>NUCLEOTIDE SEQUENCE [LARGE SCALE GENOMIC DNA]</scope>
    <source>
        <strain evidence="3">SpSt-479</strain>
    </source>
</reference>
<comment type="caution">
    <text evidence="3">The sequence shown here is derived from an EMBL/GenBank/DDBJ whole genome shotgun (WGS) entry which is preliminary data.</text>
</comment>
<dbReference type="SUPFAM" id="SSF51230">
    <property type="entry name" value="Single hybrid motif"/>
    <property type="match status" value="1"/>
</dbReference>
<protein>
    <submittedName>
        <fullName evidence="3">Acetyl-CoA carboxylase biotin carboxyl carrier protein subunit</fullName>
    </submittedName>
</protein>
<accession>A0A7V3E6S1</accession>
<evidence type="ECO:0000256" key="1">
    <source>
        <dbReference type="ARBA" id="ARBA00023267"/>
    </source>
</evidence>
<keyword evidence="1" id="KW-0092">Biotin</keyword>
<dbReference type="AlphaFoldDB" id="A0A7V3E6S1"/>
<dbReference type="EMBL" id="DSUJ01000008">
    <property type="protein sequence ID" value="HFI91325.1"/>
    <property type="molecule type" value="Genomic_DNA"/>
</dbReference>
<dbReference type="Gene3D" id="2.40.50.100">
    <property type="match status" value="1"/>
</dbReference>
<gene>
    <name evidence="3" type="ORF">ENS31_07300</name>
</gene>
<proteinExistence type="predicted"/>
<dbReference type="CDD" id="cd06850">
    <property type="entry name" value="biotinyl_domain"/>
    <property type="match status" value="1"/>
</dbReference>
<dbReference type="InterPro" id="IPR001882">
    <property type="entry name" value="Biotin_BS"/>
</dbReference>
<evidence type="ECO:0000259" key="2">
    <source>
        <dbReference type="PROSITE" id="PS50968"/>
    </source>
</evidence>
<dbReference type="PANTHER" id="PTHR45266">
    <property type="entry name" value="OXALOACETATE DECARBOXYLASE ALPHA CHAIN"/>
    <property type="match status" value="1"/>
</dbReference>
<dbReference type="InterPro" id="IPR011053">
    <property type="entry name" value="Single_hybrid_motif"/>
</dbReference>